<keyword evidence="2" id="KW-0732">Signal</keyword>
<dbReference type="AlphaFoldDB" id="B9LAB5"/>
<organism evidence="3 4">
    <name type="scientific">Nautilia profundicola (strain ATCC BAA-1463 / DSM 18972 / AmH)</name>
    <dbReference type="NCBI Taxonomy" id="598659"/>
    <lineage>
        <taxon>Bacteria</taxon>
        <taxon>Pseudomonadati</taxon>
        <taxon>Campylobacterota</taxon>
        <taxon>Epsilonproteobacteria</taxon>
        <taxon>Nautiliales</taxon>
        <taxon>Nautiliaceae</taxon>
        <taxon>Nautilia</taxon>
    </lineage>
</organism>
<dbReference type="Proteomes" id="UP000000448">
    <property type="component" value="Chromosome"/>
</dbReference>
<dbReference type="EMBL" id="CP001279">
    <property type="protein sequence ID" value="ACM93174.1"/>
    <property type="molecule type" value="Genomic_DNA"/>
</dbReference>
<gene>
    <name evidence="3" type="ordered locus">NAMH_1177</name>
</gene>
<reference evidence="3 4" key="1">
    <citation type="journal article" date="2009" name="PLoS Genet.">
        <title>Adaptations to submarine hydrothermal environments exemplified by the genome of Nautilia profundicola.</title>
        <authorList>
            <person name="Campbell B.J."/>
            <person name="Smith J.L."/>
            <person name="Hanson T.E."/>
            <person name="Klotz M.G."/>
            <person name="Stein L.Y."/>
            <person name="Lee C.K."/>
            <person name="Wu D."/>
            <person name="Robinson J.M."/>
            <person name="Khouri H.M."/>
            <person name="Eisen J.A."/>
            <person name="Cary S.C."/>
        </authorList>
    </citation>
    <scope>NUCLEOTIDE SEQUENCE [LARGE SCALE GENOMIC DNA]</scope>
    <source>
        <strain evidence="4">ATCC BAA-1463 / DSM 18972 / AmH</strain>
    </source>
</reference>
<keyword evidence="1" id="KW-0472">Membrane</keyword>
<keyword evidence="1" id="KW-0812">Transmembrane</keyword>
<sequence>MKKLILPFFLFITLLLAEGTYDDVYFTDIEENMTLIFVNHADYRTLYDVLKSSTEANNILTERLNNRDNGGITSIQQLADIDYIGTDDLYDLKQYAYKWTADIIIDPRFGTTYPQTNFLYGLSGILIGFIVMFGFIRAVL</sequence>
<dbReference type="RefSeq" id="WP_015902226.1">
    <property type="nucleotide sequence ID" value="NC_012115.1"/>
</dbReference>
<evidence type="ECO:0000256" key="1">
    <source>
        <dbReference type="SAM" id="Phobius"/>
    </source>
</evidence>
<feature type="transmembrane region" description="Helical" evidence="1">
    <location>
        <begin position="118"/>
        <end position="139"/>
    </location>
</feature>
<proteinExistence type="predicted"/>
<feature type="chain" id="PRO_5002886208" evidence="2">
    <location>
        <begin position="18"/>
        <end position="140"/>
    </location>
</feature>
<evidence type="ECO:0000256" key="2">
    <source>
        <dbReference type="SAM" id="SignalP"/>
    </source>
</evidence>
<evidence type="ECO:0000313" key="4">
    <source>
        <dbReference type="Proteomes" id="UP000000448"/>
    </source>
</evidence>
<feature type="signal peptide" evidence="2">
    <location>
        <begin position="1"/>
        <end position="17"/>
    </location>
</feature>
<dbReference type="STRING" id="598659.NAMH_1177"/>
<accession>B9LAB5</accession>
<keyword evidence="1" id="KW-1133">Transmembrane helix</keyword>
<protein>
    <submittedName>
        <fullName evidence="3">Uncharacterized protein</fullName>
    </submittedName>
</protein>
<name>B9LAB5_NAUPA</name>
<keyword evidence="4" id="KW-1185">Reference proteome</keyword>
<evidence type="ECO:0000313" key="3">
    <source>
        <dbReference type="EMBL" id="ACM93174.1"/>
    </source>
</evidence>
<dbReference type="HOGENOM" id="CLU_1833016_0_0_7"/>
<dbReference type="KEGG" id="nam:NAMH_1177"/>